<dbReference type="PANTHER" id="PTHR12598:SF0">
    <property type="entry name" value="COPPER HOMEOSTASIS PROTEIN CUTC HOMOLOG"/>
    <property type="match status" value="1"/>
</dbReference>
<reference evidence="3 4" key="1">
    <citation type="submission" date="2014-04" db="EMBL/GenBank/DDBJ databases">
        <authorList>
            <consortium name="DOE Joint Genome Institute"/>
            <person name="Kuo A."/>
            <person name="Gay G."/>
            <person name="Dore J."/>
            <person name="Kohler A."/>
            <person name="Nagy L.G."/>
            <person name="Floudas D."/>
            <person name="Copeland A."/>
            <person name="Barry K.W."/>
            <person name="Cichocki N."/>
            <person name="Veneault-Fourrey C."/>
            <person name="LaButti K."/>
            <person name="Lindquist E.A."/>
            <person name="Lipzen A."/>
            <person name="Lundell T."/>
            <person name="Morin E."/>
            <person name="Murat C."/>
            <person name="Sun H."/>
            <person name="Tunlid A."/>
            <person name="Henrissat B."/>
            <person name="Grigoriev I.V."/>
            <person name="Hibbett D.S."/>
            <person name="Martin F."/>
            <person name="Nordberg H.P."/>
            <person name="Cantor M.N."/>
            <person name="Hua S.X."/>
        </authorList>
    </citation>
    <scope>NUCLEOTIDE SEQUENCE [LARGE SCALE GENOMIC DNA]</scope>
    <source>
        <strain evidence="4">h7</strain>
    </source>
</reference>
<dbReference type="PANTHER" id="PTHR12598">
    <property type="entry name" value="COPPER HOMEOSTASIS PROTEIN CUTC"/>
    <property type="match status" value="1"/>
</dbReference>
<dbReference type="InterPro" id="IPR005627">
    <property type="entry name" value="CutC-like"/>
</dbReference>
<organism evidence="3 4">
    <name type="scientific">Hebeloma cylindrosporum</name>
    <dbReference type="NCBI Taxonomy" id="76867"/>
    <lineage>
        <taxon>Eukaryota</taxon>
        <taxon>Fungi</taxon>
        <taxon>Dikarya</taxon>
        <taxon>Basidiomycota</taxon>
        <taxon>Agaricomycotina</taxon>
        <taxon>Agaricomycetes</taxon>
        <taxon>Agaricomycetidae</taxon>
        <taxon>Agaricales</taxon>
        <taxon>Agaricineae</taxon>
        <taxon>Hymenogastraceae</taxon>
        <taxon>Hebeloma</taxon>
    </lineage>
</organism>
<dbReference type="STRING" id="686832.A0A0C3CUD0"/>
<evidence type="ECO:0000313" key="4">
    <source>
        <dbReference type="Proteomes" id="UP000053424"/>
    </source>
</evidence>
<dbReference type="SUPFAM" id="SSF110395">
    <property type="entry name" value="CutC-like"/>
    <property type="match status" value="1"/>
</dbReference>
<dbReference type="EMBL" id="KN831769">
    <property type="protein sequence ID" value="KIM47501.1"/>
    <property type="molecule type" value="Genomic_DNA"/>
</dbReference>
<dbReference type="Gene3D" id="3.20.20.380">
    <property type="entry name" value="Copper homeostasis (CutC) domain"/>
    <property type="match status" value="1"/>
</dbReference>
<dbReference type="InterPro" id="IPR036822">
    <property type="entry name" value="CutC-like_dom_sf"/>
</dbReference>
<dbReference type="Pfam" id="PF03932">
    <property type="entry name" value="CutC"/>
    <property type="match status" value="1"/>
</dbReference>
<dbReference type="Proteomes" id="UP000053424">
    <property type="component" value="Unassembled WGS sequence"/>
</dbReference>
<accession>A0A0C3CUD0</accession>
<evidence type="ECO:0000256" key="2">
    <source>
        <dbReference type="ARBA" id="ARBA00019014"/>
    </source>
</evidence>
<evidence type="ECO:0000313" key="3">
    <source>
        <dbReference type="EMBL" id="KIM47501.1"/>
    </source>
</evidence>
<dbReference type="AlphaFoldDB" id="A0A0C3CUD0"/>
<proteinExistence type="inferred from homology"/>
<dbReference type="HOGENOM" id="CLU_050555_3_1_1"/>
<protein>
    <recommendedName>
        <fullName evidence="2">Copper homeostasis protein cutC homolog</fullName>
    </recommendedName>
</protein>
<comment type="similarity">
    <text evidence="1">Belongs to the CutC family.</text>
</comment>
<dbReference type="GO" id="GO:0005507">
    <property type="term" value="F:copper ion binding"/>
    <property type="evidence" value="ECO:0007669"/>
    <property type="project" value="TreeGrafter"/>
</dbReference>
<evidence type="ECO:0000256" key="1">
    <source>
        <dbReference type="ARBA" id="ARBA00007768"/>
    </source>
</evidence>
<name>A0A0C3CUD0_HEBCY</name>
<dbReference type="OrthoDB" id="7392499at2759"/>
<gene>
    <name evidence="3" type="ORF">M413DRAFT_61704</name>
</gene>
<reference evidence="4" key="2">
    <citation type="submission" date="2015-01" db="EMBL/GenBank/DDBJ databases">
        <title>Evolutionary Origins and Diversification of the Mycorrhizal Mutualists.</title>
        <authorList>
            <consortium name="DOE Joint Genome Institute"/>
            <consortium name="Mycorrhizal Genomics Consortium"/>
            <person name="Kohler A."/>
            <person name="Kuo A."/>
            <person name="Nagy L.G."/>
            <person name="Floudas D."/>
            <person name="Copeland A."/>
            <person name="Barry K.W."/>
            <person name="Cichocki N."/>
            <person name="Veneault-Fourrey C."/>
            <person name="LaButti K."/>
            <person name="Lindquist E.A."/>
            <person name="Lipzen A."/>
            <person name="Lundell T."/>
            <person name="Morin E."/>
            <person name="Murat C."/>
            <person name="Riley R."/>
            <person name="Ohm R."/>
            <person name="Sun H."/>
            <person name="Tunlid A."/>
            <person name="Henrissat B."/>
            <person name="Grigoriev I.V."/>
            <person name="Hibbett D.S."/>
            <person name="Martin F."/>
        </authorList>
    </citation>
    <scope>NUCLEOTIDE SEQUENCE [LARGE SCALE GENOMIC DNA]</scope>
    <source>
        <strain evidence="4">h7</strain>
    </source>
</reference>
<keyword evidence="4" id="KW-1185">Reference proteome</keyword>
<sequence length="213" mass="23706">MIRPRVGDFLYSKGELGVMLEDIRAFKDLGNIRGFVVGALTKDGRVDVEFMKIIVDEILPLEVCFHRAFDMTKDPLEALSDIADIGGISRILTSGHHAKVTEGLMTLKTLFDKRKELVDDDAWGLTIMPGSGINYKTLPTLLDTLLPLGLREIHLSGGKMVPSDMSFRRDGMGMGAGGNEDWTVWCTQEEEVLKVKTTADKMWKEFVATLPMN</sequence>